<keyword evidence="4" id="KW-0378">Hydrolase</keyword>
<accession>A0ABW0S7A2</accession>
<dbReference type="Proteomes" id="UP001596086">
    <property type="component" value="Unassembled WGS sequence"/>
</dbReference>
<dbReference type="EMBL" id="JBHSMZ010000026">
    <property type="protein sequence ID" value="MFC5552250.1"/>
    <property type="molecule type" value="Genomic_DNA"/>
</dbReference>
<evidence type="ECO:0000256" key="1">
    <source>
        <dbReference type="ARBA" id="ARBA00004613"/>
    </source>
</evidence>
<proteinExistence type="predicted"/>
<keyword evidence="5" id="KW-1185">Reference proteome</keyword>
<dbReference type="SUPFAM" id="SSF88713">
    <property type="entry name" value="Glycoside hydrolase/deacetylase"/>
    <property type="match status" value="1"/>
</dbReference>
<dbReference type="CDD" id="cd10918">
    <property type="entry name" value="CE4_NodB_like_5s_6s"/>
    <property type="match status" value="1"/>
</dbReference>
<keyword evidence="2" id="KW-0732">Signal</keyword>
<evidence type="ECO:0000256" key="2">
    <source>
        <dbReference type="ARBA" id="ARBA00022729"/>
    </source>
</evidence>
<dbReference type="Gene3D" id="3.20.20.370">
    <property type="entry name" value="Glycoside hydrolase/deacetylase"/>
    <property type="match status" value="1"/>
</dbReference>
<dbReference type="PANTHER" id="PTHR34216:SF3">
    <property type="entry name" value="POLY-BETA-1,6-N-ACETYL-D-GLUCOSAMINE N-DEACETYLASE"/>
    <property type="match status" value="1"/>
</dbReference>
<dbReference type="RefSeq" id="WP_379777527.1">
    <property type="nucleotide sequence ID" value="NZ_JBHSMZ010000026.1"/>
</dbReference>
<reference evidence="5" key="1">
    <citation type="journal article" date="2019" name="Int. J. Syst. Evol. Microbiol.">
        <title>The Global Catalogue of Microorganisms (GCM) 10K type strain sequencing project: providing services to taxonomists for standard genome sequencing and annotation.</title>
        <authorList>
            <consortium name="The Broad Institute Genomics Platform"/>
            <consortium name="The Broad Institute Genome Sequencing Center for Infectious Disease"/>
            <person name="Wu L."/>
            <person name="Ma J."/>
        </authorList>
    </citation>
    <scope>NUCLEOTIDE SEQUENCE [LARGE SCALE GENOMIC DNA]</scope>
    <source>
        <strain evidence="5">CGMCC 4.5798</strain>
    </source>
</reference>
<protein>
    <submittedName>
        <fullName evidence="4">Polysaccharide deacetylase family protein</fullName>
        <ecNumber evidence="4">3.-.-.-</ecNumber>
    </submittedName>
</protein>
<evidence type="ECO:0000259" key="3">
    <source>
        <dbReference type="PROSITE" id="PS51677"/>
    </source>
</evidence>
<dbReference type="InterPro" id="IPR051398">
    <property type="entry name" value="Polysacch_Deacetylase"/>
</dbReference>
<evidence type="ECO:0000313" key="5">
    <source>
        <dbReference type="Proteomes" id="UP001596086"/>
    </source>
</evidence>
<comment type="subcellular location">
    <subcellularLocation>
        <location evidence="1">Secreted</location>
    </subcellularLocation>
</comment>
<dbReference type="PANTHER" id="PTHR34216">
    <property type="match status" value="1"/>
</dbReference>
<feature type="domain" description="NodB homology" evidence="3">
    <location>
        <begin position="87"/>
        <end position="326"/>
    </location>
</feature>
<comment type="caution">
    <text evidence="4">The sequence shown here is derived from an EMBL/GenBank/DDBJ whole genome shotgun (WGS) entry which is preliminary data.</text>
</comment>
<dbReference type="InterPro" id="IPR011330">
    <property type="entry name" value="Glyco_hydro/deAcase_b/a-brl"/>
</dbReference>
<organism evidence="4 5">
    <name type="scientific">Massilia aerilata</name>
    <dbReference type="NCBI Taxonomy" id="453817"/>
    <lineage>
        <taxon>Bacteria</taxon>
        <taxon>Pseudomonadati</taxon>
        <taxon>Pseudomonadota</taxon>
        <taxon>Betaproteobacteria</taxon>
        <taxon>Burkholderiales</taxon>
        <taxon>Oxalobacteraceae</taxon>
        <taxon>Telluria group</taxon>
        <taxon>Massilia</taxon>
    </lineage>
</organism>
<evidence type="ECO:0000313" key="4">
    <source>
        <dbReference type="EMBL" id="MFC5552250.1"/>
    </source>
</evidence>
<dbReference type="EC" id="3.-.-.-" evidence="4"/>
<dbReference type="Pfam" id="PF01522">
    <property type="entry name" value="Polysacc_deac_1"/>
    <property type="match status" value="1"/>
</dbReference>
<gene>
    <name evidence="4" type="ORF">ACFPO9_27355</name>
</gene>
<sequence>MMTSRVINDLPELLVRAAGTMLSRRSGARRLFVLNYHRILPEPDPLFDDEPTVETFRWQMKLLARCFNVLPLSEAMAKLAAGTLPQRAVCITFDDGYRSTHDLALPVLKEFGLSATVFVTTGYLDSGAMWNETLAAAVRCLPDGEFDLSAAGLGPQVLRTRADRKNLLNTLTAHAKYLPPAERLALTERVAEVAGSHAGSLMLTPAMIQAMAAQNFEIGGHTVSHPILTSLGDEAARDEIVQCKHDLEAITGTAVRYFAYPNGKVGKDFDERHVEMVRAAGFTAAFTTEVGAAMQGQNMFRLPRSRPWDSNPVFFGLRLLRWLTQE</sequence>
<dbReference type="InterPro" id="IPR002509">
    <property type="entry name" value="NODB_dom"/>
</dbReference>
<name>A0ABW0S7A2_9BURK</name>
<dbReference type="GO" id="GO:0016787">
    <property type="term" value="F:hydrolase activity"/>
    <property type="evidence" value="ECO:0007669"/>
    <property type="project" value="UniProtKB-KW"/>
</dbReference>
<dbReference type="PROSITE" id="PS51677">
    <property type="entry name" value="NODB"/>
    <property type="match status" value="1"/>
</dbReference>